<dbReference type="OrthoDB" id="341858at2"/>
<accession>A0A4S3MAY9</accession>
<dbReference type="Gene3D" id="3.40.630.30">
    <property type="match status" value="1"/>
</dbReference>
<dbReference type="GO" id="GO:0016740">
    <property type="term" value="F:transferase activity"/>
    <property type="evidence" value="ECO:0007669"/>
    <property type="project" value="UniProtKB-KW"/>
</dbReference>
<evidence type="ECO:0000313" key="1">
    <source>
        <dbReference type="EMBL" id="THD74944.1"/>
    </source>
</evidence>
<name>A0A4S3MAY9_9RHOB</name>
<organism evidence="1 2">
    <name type="scientific">Thalassobius vesicularis</name>
    <dbReference type="NCBI Taxonomy" id="1294297"/>
    <lineage>
        <taxon>Bacteria</taxon>
        <taxon>Pseudomonadati</taxon>
        <taxon>Pseudomonadota</taxon>
        <taxon>Alphaproteobacteria</taxon>
        <taxon>Rhodobacterales</taxon>
        <taxon>Roseobacteraceae</taxon>
        <taxon>Thalassovita</taxon>
    </lineage>
</organism>
<keyword evidence="1" id="KW-0808">Transferase</keyword>
<protein>
    <submittedName>
        <fullName evidence="1">GNAT family N-acetyltransferase</fullName>
    </submittedName>
</protein>
<reference evidence="1 2" key="1">
    <citation type="submission" date="2019-04" db="EMBL/GenBank/DDBJ databases">
        <title>Draft genome sequence of Youngimonas vesicularis.</title>
        <authorList>
            <person name="Hameed A."/>
        </authorList>
    </citation>
    <scope>NUCLEOTIDE SEQUENCE [LARGE SCALE GENOMIC DNA]</scope>
    <source>
        <strain evidence="1 2">CC-AMW-E</strain>
    </source>
</reference>
<dbReference type="RefSeq" id="WP_136338800.1">
    <property type="nucleotide sequence ID" value="NZ_SSMD01000003.1"/>
</dbReference>
<evidence type="ECO:0000313" key="2">
    <source>
        <dbReference type="Proteomes" id="UP000306113"/>
    </source>
</evidence>
<proteinExistence type="predicted"/>
<dbReference type="Proteomes" id="UP000306113">
    <property type="component" value="Unassembled WGS sequence"/>
</dbReference>
<dbReference type="InterPro" id="IPR050644">
    <property type="entry name" value="PG_Glycine_Bridge_Synth"/>
</dbReference>
<dbReference type="InterPro" id="IPR016181">
    <property type="entry name" value="Acyl_CoA_acyltransferase"/>
</dbReference>
<keyword evidence="2" id="KW-1185">Reference proteome</keyword>
<dbReference type="SUPFAM" id="SSF55729">
    <property type="entry name" value="Acyl-CoA N-acyltransferases (Nat)"/>
    <property type="match status" value="1"/>
</dbReference>
<comment type="caution">
    <text evidence="1">The sequence shown here is derived from an EMBL/GenBank/DDBJ whole genome shotgun (WGS) entry which is preliminary data.</text>
</comment>
<dbReference type="PANTHER" id="PTHR36174:SF1">
    <property type="entry name" value="LIPID II:GLYCINE GLYCYLTRANSFERASE"/>
    <property type="match status" value="1"/>
</dbReference>
<dbReference type="PANTHER" id="PTHR36174">
    <property type="entry name" value="LIPID II:GLYCINE GLYCYLTRANSFERASE"/>
    <property type="match status" value="1"/>
</dbReference>
<gene>
    <name evidence="1" type="ORF">E7681_08290</name>
</gene>
<sequence>MSLSLCQSLPYESALRRMDVPVLRLGTTLAIRRRIPLLGPLTYIPRGAFHDPDGMTLYNAADADADRQHHAAGHLPLMTPQTLALLEIHPDEATQLAAQHGKWRNRLRRAQEAGLTLSAARFDPSRHNWLLDQETTQRRAQRYTGLSHRFTCAYPRAQTLLIQASRRGQTLAAMLFLLHAPGASYHIGWSNPEGRRLNAHALTLWNATILLRAQGITQIDLGTLDTANAPGLARFKLGSGARAHRLGHTWLHLPALSPRLGMIRQRGGFPSGLLG</sequence>
<dbReference type="EMBL" id="SSMD01000003">
    <property type="protein sequence ID" value="THD74944.1"/>
    <property type="molecule type" value="Genomic_DNA"/>
</dbReference>
<dbReference type="AlphaFoldDB" id="A0A4S3MAY9"/>